<feature type="transmembrane region" description="Helical" evidence="1">
    <location>
        <begin position="153"/>
        <end position="175"/>
    </location>
</feature>
<proteinExistence type="predicted"/>
<sequence length="239" mass="27178">MKIVILKFILSHYLLCLNLKTTVMFIGHFGLAFAAKKLSPSNNLGASIMSAQLLDLIWPILTLAGIENFSIEPGITKLTPLNFQYYPYSHSLIASIFLGVIVGVIYYMIRKDRTNAIIYGVLVVSHWVLDFLTHRPDLPISFSDEQKYGMGLWNYPAISIIVEILIFITGIYLYFNQSVEENQKGKWLPWTIVILLAIFFVMNIIGPPPPSTNAVSYSALLLWLFVGLGYWAEKNRRRI</sequence>
<gene>
    <name evidence="2" type="ORF">KACHI17_11460</name>
</gene>
<evidence type="ECO:0008006" key="3">
    <source>
        <dbReference type="Google" id="ProtNLM"/>
    </source>
</evidence>
<name>A0AAT9GI19_9BACT</name>
<feature type="transmembrane region" description="Helical" evidence="1">
    <location>
        <begin position="214"/>
        <end position="232"/>
    </location>
</feature>
<accession>A0AAT9GI19</accession>
<keyword evidence="1" id="KW-0812">Transmembrane</keyword>
<keyword evidence="1" id="KW-0472">Membrane</keyword>
<keyword evidence="1" id="KW-1133">Transmembrane helix</keyword>
<organism evidence="2">
    <name type="scientific">Sediminibacterium sp. KACHI17</name>
    <dbReference type="NCBI Taxonomy" id="1751071"/>
    <lineage>
        <taxon>Bacteria</taxon>
        <taxon>Pseudomonadati</taxon>
        <taxon>Bacteroidota</taxon>
        <taxon>Chitinophagia</taxon>
        <taxon>Chitinophagales</taxon>
        <taxon>Chitinophagaceae</taxon>
        <taxon>Sediminibacterium</taxon>
    </lineage>
</organism>
<reference evidence="2" key="1">
    <citation type="submission" date="2024-02" db="EMBL/GenBank/DDBJ databases">
        <title>Sediminibacterium planktonica sp. nov. and Sediminibacterium longus sp. nov., isolated from surface lake and river water.</title>
        <authorList>
            <person name="Watanabe K."/>
            <person name="Takemine S."/>
            <person name="Ishii Y."/>
            <person name="Ogata Y."/>
            <person name="Shindo C."/>
            <person name="Suda W."/>
        </authorList>
    </citation>
    <scope>NUCLEOTIDE SEQUENCE</scope>
    <source>
        <strain evidence="2">KACHI17</strain>
    </source>
</reference>
<dbReference type="EMBL" id="AP029612">
    <property type="protein sequence ID" value="BFG70265.1"/>
    <property type="molecule type" value="Genomic_DNA"/>
</dbReference>
<evidence type="ECO:0000256" key="1">
    <source>
        <dbReference type="SAM" id="Phobius"/>
    </source>
</evidence>
<feature type="transmembrane region" description="Helical" evidence="1">
    <location>
        <begin position="12"/>
        <end position="34"/>
    </location>
</feature>
<feature type="transmembrane region" description="Helical" evidence="1">
    <location>
        <begin position="116"/>
        <end position="133"/>
    </location>
</feature>
<feature type="transmembrane region" description="Helical" evidence="1">
    <location>
        <begin position="187"/>
        <end position="208"/>
    </location>
</feature>
<protein>
    <recommendedName>
        <fullName evidence="3">Metal-dependent hydrolase</fullName>
    </recommendedName>
</protein>
<feature type="transmembrane region" description="Helical" evidence="1">
    <location>
        <begin position="86"/>
        <end position="109"/>
    </location>
</feature>
<evidence type="ECO:0000313" key="2">
    <source>
        <dbReference type="EMBL" id="BFG70265.1"/>
    </source>
</evidence>
<dbReference type="AlphaFoldDB" id="A0AAT9GI19"/>